<dbReference type="Proteomes" id="UP001153332">
    <property type="component" value="Unassembled WGS sequence"/>
</dbReference>
<comment type="caution">
    <text evidence="1">The sequence shown here is derived from an EMBL/GenBank/DDBJ whole genome shotgun (WGS) entry which is preliminary data.</text>
</comment>
<reference evidence="1" key="1">
    <citation type="submission" date="2022-12" db="EMBL/GenBank/DDBJ databases">
        <title>Genome Sequence of Lasiodiplodia mahajangana.</title>
        <authorList>
            <person name="Buettner E."/>
        </authorList>
    </citation>
    <scope>NUCLEOTIDE SEQUENCE</scope>
    <source>
        <strain evidence="1">VT137</strain>
    </source>
</reference>
<name>A0ACC2JXR9_9PEZI</name>
<gene>
    <name evidence="1" type="ORF">O1611_g1358</name>
</gene>
<keyword evidence="2" id="KW-1185">Reference proteome</keyword>
<evidence type="ECO:0000313" key="2">
    <source>
        <dbReference type="Proteomes" id="UP001153332"/>
    </source>
</evidence>
<protein>
    <submittedName>
        <fullName evidence="1">Uncharacterized protein</fullName>
    </submittedName>
</protein>
<sequence>MGAGLDELIESLLTEIAFSGVRGCSVSNLLVAIDSFYKPSDRNDEPQQAANTHDLAVASKVWKWLADRPRLHVSEERQWRTIAGHGPDLKRVPLFEWRALVDIASVKEKGILQGDLVRLTGQDKRSLPTRTDALARKGYIIKQPIVLRGGKSSKLWLAQFAEDAKEHQEREGLDYDRLDLSRSALTSDLHPVPFCDKWNGDNIDYLALAQAFVAIVKAWSLIRYCDARAKLGVEERVRQMRALAKTCRWLTNIGALSFVGAKFAGSNRLFKDCVKYIRDPSPAEWSHFRATPKTRMVVPSGRIGKRGEASRAVHASQIGSRAVHVVPQNVSRGKAAGKKSQRTNSHSTKSRNDPASYTRIIPSPWKPQKPVPNTAFEIIKRAGSKGTSNAAICRQTLGPNYRRLTAAMTGSISMPTNSQPPHLKHLSSASQLSRIGKTMTYTFYANSEITETGPSDQQVQSHSTNIDTVLANATNSAAENKYSDAFSQLDMARFSAYPGSPLTDIVQSQRSNRVLSRASKRKRPTDEELDDQPPVKLPRRLGRPPAKRVTNKLLSGSTEEHALSETGDAPSTAQKVPIDQQTPTRLPGVYRGAPNSLDPVAKRKGRRRKSLVIIFRSDKLKDPSFLRSPSAVPEVHSTNNSSPEATVEATPSRQSIQVEDLNPEDNSSAIIVTPRVAREGLRAQSGTPKAGKHGSFLCEKCGNSWKNSNGLEYHLTKSRTSCNPDFVPPPGGLIADRKRKSIQPRVLEGSSVPQPVPQEPGQSRQNLTPQQQMESRFEGKKRPSTSRPQKASSVASSVDGGTTYASNIGDTPQPQAFQSSIILKDLEVYDANDHQRLLNQRKSFIDRGASAGDKIPIALDPRLFNATTLSNSRIHNLGINNQGEQENTLSYSPNTDKGKARYLAKDQPYPTSNNASVPEHPGKSRDGVPILTPIDRSGVRKPLPTIPSNKSETSSTSLPTPARYPSANNPSDHEMYPEALLDPALAQQPTHKPLAFFAKPTRPNASFGARRRDRTTQIIEYLLEQNDGVFPGLRSLFMAIISVWAKEFKDLAPPDRRICQNTVNHLERDGVIKQMHFYFFDDQGKMQECVVLAKADPNSKLAVDSSDDPRVIAVKEKMREMFPEAYVPDAFSLSPDEAKLFDQLASQGKEHSQSRNLKIPKDLKRVQDIETLRYENSVMGDISIHRNNNTKRQMDEIQDENQTPSKRTRVDVENLESLERARKPRRRPDKHEMWDSGKLAVYIWSQRQMPSVTWDQDRSSLQDPTTGAWSWTPDTDPSPLSRINTILSSVKSARHIDASLKRKGRRRLAGIDPNARGNKRHNYRNHSHGAPINSEDVLMTDGIEYRGFDGSTLRSLIPFGTDSLSDEGTEALYEDGNEIFDNEDASLGPTGGIIGADNQGPWWDTANPIMVERMPSTRRPSSKHSPRDVQDILNTIRRAHSLKGWADPAYGKFLQCLDAIKKWEQSANGSRHVTSGTIAPNHEFISLTLEETKANLKGTNIEWLSSNQFTIDNIPNEVKNASPKDDEYGLSYLMKNSKKSEPKTNGYRVTNNEKHPSQPQTTTSHFSTLPPHPDGFIEYKTRDLTIIPKQPRGRFNKPSAHDDKLGSKREDELVAACVVFRTLLGGLDRNLDIGLLLKHFPGMSLSALKKFWPRISRERKSYVQALTAKFQSEFLEAYESGKLPPLDYDDIENYDWPKLILWATQLETHEDVDLPESRDKLHEKYSVEDVANEDVDWRETWFATTSTYNRIEAVASETMSIPLPIKDQQDRAILERARTWVRSICCTSLRGVNVRDYLIPKLLELGNGDAAETNRILEKAVSELNREKVITRTKGKDIGGNFRIHGMFSKQLEKLAATPKFRQAIAFKTQLDEVFRHTEEYIMPYASDDGSIMAALNLQAHGRIRIDTIDMPNIPFGFEPGNYEGRTFPKSYYHFKVRLVPTDTYLFNEDMALLDQARHTEPPTQGLGGKIPIWVDFFGKVDAARWADYVSMIVFTLATKGPIVPKMCVTLLRPMIDEFEVQLIVDWLDKLGLIQQAVHGCGVTGAEWWWLVAGHIVQLGDKVTGKQKVFEIGT</sequence>
<accession>A0ACC2JXR9</accession>
<proteinExistence type="predicted"/>
<dbReference type="EMBL" id="JAPUUL010000156">
    <property type="protein sequence ID" value="KAJ8132270.1"/>
    <property type="molecule type" value="Genomic_DNA"/>
</dbReference>
<organism evidence="1 2">
    <name type="scientific">Lasiodiplodia mahajangana</name>
    <dbReference type="NCBI Taxonomy" id="1108764"/>
    <lineage>
        <taxon>Eukaryota</taxon>
        <taxon>Fungi</taxon>
        <taxon>Dikarya</taxon>
        <taxon>Ascomycota</taxon>
        <taxon>Pezizomycotina</taxon>
        <taxon>Dothideomycetes</taxon>
        <taxon>Dothideomycetes incertae sedis</taxon>
        <taxon>Botryosphaeriales</taxon>
        <taxon>Botryosphaeriaceae</taxon>
        <taxon>Lasiodiplodia</taxon>
    </lineage>
</organism>
<evidence type="ECO:0000313" key="1">
    <source>
        <dbReference type="EMBL" id="KAJ8132270.1"/>
    </source>
</evidence>